<dbReference type="PANTHER" id="PTHR30625:SF18">
    <property type="entry name" value="TONB2 ENERGY TRANSDUCTION SYSTEM INNER MEMBRANE COMPONENT EXBB"/>
    <property type="match status" value="1"/>
</dbReference>
<dbReference type="GO" id="GO:0017038">
    <property type="term" value="P:protein import"/>
    <property type="evidence" value="ECO:0007669"/>
    <property type="project" value="TreeGrafter"/>
</dbReference>
<dbReference type="EMBL" id="AM259385">
    <property type="protein sequence ID" value="CAJ90743.1"/>
    <property type="molecule type" value="Genomic_DNA"/>
</dbReference>
<feature type="transmembrane region" description="Helical" evidence="7">
    <location>
        <begin position="110"/>
        <end position="131"/>
    </location>
</feature>
<dbReference type="GO" id="GO:0005886">
    <property type="term" value="C:plasma membrane"/>
    <property type="evidence" value="ECO:0007669"/>
    <property type="project" value="UniProtKB-SubCell"/>
</dbReference>
<keyword evidence="5 7" id="KW-0472">Membrane</keyword>
<dbReference type="InterPro" id="IPR002898">
    <property type="entry name" value="MotA_ExbB_proton_chnl"/>
</dbReference>
<evidence type="ECO:0000256" key="1">
    <source>
        <dbReference type="ARBA" id="ARBA00004651"/>
    </source>
</evidence>
<feature type="transmembrane region" description="Helical" evidence="7">
    <location>
        <begin position="38"/>
        <end position="62"/>
    </location>
</feature>
<evidence type="ECO:0000313" key="9">
    <source>
        <dbReference type="EMBL" id="CAJ90743.1"/>
    </source>
</evidence>
<evidence type="ECO:0000256" key="5">
    <source>
        <dbReference type="ARBA" id="ARBA00023136"/>
    </source>
</evidence>
<keyword evidence="2" id="KW-1003">Cell membrane</keyword>
<dbReference type="Pfam" id="PF01618">
    <property type="entry name" value="MotA_ExbB"/>
    <property type="match status" value="1"/>
</dbReference>
<keyword evidence="6" id="KW-0653">Protein transport</keyword>
<protein>
    <submittedName>
        <fullName evidence="9">ExbB2 protein</fullName>
    </submittedName>
</protein>
<evidence type="ECO:0000256" key="2">
    <source>
        <dbReference type="ARBA" id="ARBA00022475"/>
    </source>
</evidence>
<proteinExistence type="inferred from homology"/>
<dbReference type="PANTHER" id="PTHR30625">
    <property type="entry name" value="PROTEIN TOLQ"/>
    <property type="match status" value="1"/>
</dbReference>
<evidence type="ECO:0000256" key="6">
    <source>
        <dbReference type="RuleBase" id="RU004057"/>
    </source>
</evidence>
<evidence type="ECO:0000259" key="8">
    <source>
        <dbReference type="Pfam" id="PF01618"/>
    </source>
</evidence>
<gene>
    <name evidence="9" type="primary">exbB2</name>
</gene>
<keyword evidence="3 7" id="KW-0812">Transmembrane</keyword>
<comment type="similarity">
    <text evidence="6">Belongs to the exbB/tolQ family.</text>
</comment>
<feature type="domain" description="MotA/TolQ/ExbB proton channel" evidence="8">
    <location>
        <begin position="78"/>
        <end position="185"/>
    </location>
</feature>
<comment type="subcellular location">
    <subcellularLocation>
        <location evidence="1">Cell membrane</location>
        <topology evidence="1">Multi-pass membrane protein</topology>
    </subcellularLocation>
    <subcellularLocation>
        <location evidence="6">Membrane</location>
        <topology evidence="6">Multi-pass membrane protein</topology>
    </subcellularLocation>
</comment>
<evidence type="ECO:0000256" key="3">
    <source>
        <dbReference type="ARBA" id="ARBA00022692"/>
    </source>
</evidence>
<feature type="transmembrane region" description="Helical" evidence="7">
    <location>
        <begin position="151"/>
        <end position="173"/>
    </location>
</feature>
<evidence type="ECO:0000256" key="4">
    <source>
        <dbReference type="ARBA" id="ARBA00022989"/>
    </source>
</evidence>
<keyword evidence="6" id="KW-0813">Transport</keyword>
<evidence type="ECO:0000256" key="7">
    <source>
        <dbReference type="SAM" id="Phobius"/>
    </source>
</evidence>
<name>Q1RP36_VIBAN</name>
<accession>Q1RP36</accession>
<reference evidence="9" key="1">
    <citation type="submission" date="2006-04" db="EMBL/GenBank/DDBJ databases">
        <title>The two TonB systems of Vibrio anguillarum serotype O2.</title>
        <authorList>
            <person name="Mourino S."/>
            <person name="Osorio C.R."/>
            <person name="Lemos M.L."/>
        </authorList>
    </citation>
    <scope>NUCLEOTIDE SEQUENCE</scope>
    <source>
        <strain evidence="9">RV22</strain>
    </source>
</reference>
<keyword evidence="4 7" id="KW-1133">Transmembrane helix</keyword>
<dbReference type="AlphaFoldDB" id="Q1RP36"/>
<dbReference type="InterPro" id="IPR050790">
    <property type="entry name" value="ExbB/TolQ_transport"/>
</dbReference>
<sequence>MPSFNEECGVMNSVLPSALLSNDWLTTLQQFMQQGGIVLWWLAGVVALYWLLIIERVLFVVLSFPKYRKGWLEQWHQRTEHHSWYAHAIREGWLGEAQQMLRHNLNMIKLLVTLCPMLGLLGTVTGMISVFDVMANQGSSDPKLMASGISLATLPTMAGMVAALAGMFVHARLAKKCHLLELKLEKSLRSLR</sequence>
<organism evidence="9">
    <name type="scientific">Vibrio anguillarum</name>
    <name type="common">Listonella anguillarum</name>
    <dbReference type="NCBI Taxonomy" id="55601"/>
    <lineage>
        <taxon>Bacteria</taxon>
        <taxon>Pseudomonadati</taxon>
        <taxon>Pseudomonadota</taxon>
        <taxon>Gammaproteobacteria</taxon>
        <taxon>Vibrionales</taxon>
        <taxon>Vibrionaceae</taxon>
        <taxon>Vibrio</taxon>
    </lineage>
</organism>